<evidence type="ECO:0000256" key="1">
    <source>
        <dbReference type="ARBA" id="ARBA00022723"/>
    </source>
</evidence>
<dbReference type="GO" id="GO:0004177">
    <property type="term" value="F:aminopeptidase activity"/>
    <property type="evidence" value="ECO:0007669"/>
    <property type="project" value="InterPro"/>
</dbReference>
<sequence>MFPIVTEGGEVHDIRLRFEAGRRVDDAAGRNERFLLDTFDTDEGVRRLGGFAFGTNFGIQRFSKNILFDEKIGGTVNMAIGAGYPDTGSKNESTVH</sequence>
<evidence type="ECO:0000313" key="2">
    <source>
        <dbReference type="EMBL" id="CAA9576913.1"/>
    </source>
</evidence>
<name>A0A6J4VE94_9BACT</name>
<dbReference type="PANTHER" id="PTHR34448">
    <property type="entry name" value="AMINOPEPTIDASE"/>
    <property type="match status" value="1"/>
</dbReference>
<dbReference type="SUPFAM" id="SSF144052">
    <property type="entry name" value="Thermophilic metalloprotease-like"/>
    <property type="match status" value="1"/>
</dbReference>
<dbReference type="Pfam" id="PF02073">
    <property type="entry name" value="Peptidase_M29"/>
    <property type="match status" value="1"/>
</dbReference>
<dbReference type="InterPro" id="IPR000787">
    <property type="entry name" value="Peptidase_M29"/>
</dbReference>
<dbReference type="PANTHER" id="PTHR34448:SF1">
    <property type="entry name" value="BLL6088 PROTEIN"/>
    <property type="match status" value="1"/>
</dbReference>
<dbReference type="EMBL" id="CADCWF010000309">
    <property type="protein sequence ID" value="CAA9576913.1"/>
    <property type="molecule type" value="Genomic_DNA"/>
</dbReference>
<proteinExistence type="predicted"/>
<protein>
    <submittedName>
        <fullName evidence="2">Uncharacterized protein</fullName>
    </submittedName>
</protein>
<dbReference type="GO" id="GO:0006508">
    <property type="term" value="P:proteolysis"/>
    <property type="evidence" value="ECO:0007669"/>
    <property type="project" value="InterPro"/>
</dbReference>
<keyword evidence="1" id="KW-0479">Metal-binding</keyword>
<dbReference type="GO" id="GO:0046872">
    <property type="term" value="F:metal ion binding"/>
    <property type="evidence" value="ECO:0007669"/>
    <property type="project" value="UniProtKB-KW"/>
</dbReference>
<organism evidence="2">
    <name type="scientific">uncultured Thermomicrobiales bacterium</name>
    <dbReference type="NCBI Taxonomy" id="1645740"/>
    <lineage>
        <taxon>Bacteria</taxon>
        <taxon>Pseudomonadati</taxon>
        <taxon>Thermomicrobiota</taxon>
        <taxon>Thermomicrobia</taxon>
        <taxon>Thermomicrobiales</taxon>
        <taxon>environmental samples</taxon>
    </lineage>
</organism>
<accession>A0A6J4VE94</accession>
<dbReference type="AlphaFoldDB" id="A0A6J4VE94"/>
<reference evidence="2" key="1">
    <citation type="submission" date="2020-02" db="EMBL/GenBank/DDBJ databases">
        <authorList>
            <person name="Meier V. D."/>
        </authorList>
    </citation>
    <scope>NUCLEOTIDE SEQUENCE</scope>
    <source>
        <strain evidence="2">AVDCRST_MAG59</strain>
    </source>
</reference>
<gene>
    <name evidence="2" type="ORF">AVDCRST_MAG59-4233</name>
</gene>
<dbReference type="InterPro" id="IPR052170">
    <property type="entry name" value="M29_Exopeptidase"/>
</dbReference>